<evidence type="ECO:0000256" key="3">
    <source>
        <dbReference type="ARBA" id="ARBA00022531"/>
    </source>
</evidence>
<dbReference type="GO" id="GO:0015995">
    <property type="term" value="P:chlorophyll biosynthetic process"/>
    <property type="evidence" value="ECO:0007669"/>
    <property type="project" value="UniProtKB-KW"/>
</dbReference>
<evidence type="ECO:0000256" key="4">
    <source>
        <dbReference type="ARBA" id="ARBA00022857"/>
    </source>
</evidence>
<dbReference type="PRINTS" id="PR00420">
    <property type="entry name" value="RNGMNOXGNASE"/>
</dbReference>
<organism evidence="13 14">
    <name type="scientific">Gemmatimonas groenlandica</name>
    <dbReference type="NCBI Taxonomy" id="2732249"/>
    <lineage>
        <taxon>Bacteria</taxon>
        <taxon>Pseudomonadati</taxon>
        <taxon>Gemmatimonadota</taxon>
        <taxon>Gemmatimonadia</taxon>
        <taxon>Gemmatimonadales</taxon>
        <taxon>Gemmatimonadaceae</taxon>
        <taxon>Gemmatimonas</taxon>
    </lineage>
</organism>
<comment type="similarity">
    <text evidence="1">Belongs to the geranylgeranyl reductase family. ChlP subfamily.</text>
</comment>
<dbReference type="GO" id="GO:0015979">
    <property type="term" value="P:photosynthesis"/>
    <property type="evidence" value="ECO:0007669"/>
    <property type="project" value="UniProtKB-KW"/>
</dbReference>
<dbReference type="GO" id="GO:0045550">
    <property type="term" value="F:geranylgeranyl reductase activity"/>
    <property type="evidence" value="ECO:0007669"/>
    <property type="project" value="InterPro"/>
</dbReference>
<feature type="domain" description="FAD-binding" evidence="11">
    <location>
        <begin position="91"/>
        <end position="319"/>
    </location>
</feature>
<keyword evidence="4" id="KW-0521">NADP</keyword>
<dbReference type="PANTHER" id="PTHR42685:SF4">
    <property type="entry name" value="GERANYLGERANYL DIPHOSPHATE REDUCTASE, CHLOROPLASTIC"/>
    <property type="match status" value="1"/>
</dbReference>
<comment type="pathway">
    <text evidence="7">Porphyrin-containing compound metabolism.</text>
</comment>
<dbReference type="Proteomes" id="UP000500938">
    <property type="component" value="Chromosome"/>
</dbReference>
<evidence type="ECO:0000256" key="5">
    <source>
        <dbReference type="ARBA" id="ARBA00023002"/>
    </source>
</evidence>
<dbReference type="KEGG" id="ggr:HKW67_08925"/>
<reference evidence="13 14" key="1">
    <citation type="submission" date="2020-05" db="EMBL/GenBank/DDBJ databases">
        <title>Complete genome sequence of Gemmatimonas greenlandica TET16.</title>
        <authorList>
            <person name="Zeng Y."/>
        </authorList>
    </citation>
    <scope>NUCLEOTIDE SEQUENCE [LARGE SCALE GENOMIC DNA]</scope>
    <source>
        <strain evidence="13 14">TET16</strain>
    </source>
</reference>
<evidence type="ECO:0000313" key="14">
    <source>
        <dbReference type="Proteomes" id="UP000500938"/>
    </source>
</evidence>
<dbReference type="InterPro" id="IPR023753">
    <property type="entry name" value="FAD/NAD-binding_dom"/>
</dbReference>
<evidence type="ECO:0000259" key="11">
    <source>
        <dbReference type="Pfam" id="PF01494"/>
    </source>
</evidence>
<dbReference type="RefSeq" id="WP_171225053.1">
    <property type="nucleotide sequence ID" value="NZ_CP053085.1"/>
</dbReference>
<dbReference type="PANTHER" id="PTHR42685">
    <property type="entry name" value="GERANYLGERANYL DIPHOSPHATE REDUCTASE"/>
    <property type="match status" value="1"/>
</dbReference>
<dbReference type="SUPFAM" id="SSF51905">
    <property type="entry name" value="FAD/NAD(P)-binding domain"/>
    <property type="match status" value="1"/>
</dbReference>
<gene>
    <name evidence="13" type="ORF">HKW67_08925</name>
</gene>
<keyword evidence="5" id="KW-0560">Oxidoreductase</keyword>
<feature type="domain" description="FAD/NAD(P)-binding" evidence="12">
    <location>
        <begin position="10"/>
        <end position="64"/>
    </location>
</feature>
<evidence type="ECO:0000256" key="10">
    <source>
        <dbReference type="ARBA" id="ARBA00067637"/>
    </source>
</evidence>
<sequence>MNEVPKLDLYDVLVVGGGPAGATAAHELAKAGRSVMLLDRAGRTKPCGGAVPPQLLRDFDVPDSLMVAQIDTARIISPTWRTVDIPVGNGYVGMVDRDVFDEWLRTRAAQAGAERHVGTFTNFARGADGIPVISYTDGKSRAGEVRQVRARMVIGADGALSPVARQCIPNSHKAKHVFAYHEVVKSPVAGDEANFGAARCDVYYQAPLSPDFYAWVFPHGATTSIGTGTLQKGFGLKDAVAKLRQETGLDQVETIRKEGAPIPIKPLPQWDNGRDVVLAGDAAGVVAPASGEGIFYAMTGGRFAAEAVLAALVTGNAKALRHARRRFMRMHGPVFAVLDIMQTFWYRNDNRRERFVAICRDRDVQQLTFDGYMNKQLVKAKPLAHVRIFFKNLAHLTGLATA</sequence>
<dbReference type="FunFam" id="3.50.50.60:FF:000083">
    <property type="entry name" value="Geranylgeranyl diphosphate reductase"/>
    <property type="match status" value="1"/>
</dbReference>
<evidence type="ECO:0000256" key="7">
    <source>
        <dbReference type="ARBA" id="ARBA00023444"/>
    </source>
</evidence>
<evidence type="ECO:0000256" key="1">
    <source>
        <dbReference type="ARBA" id="ARBA00006632"/>
    </source>
</evidence>
<dbReference type="NCBIfam" id="TIGR02032">
    <property type="entry name" value="GG-red-SF"/>
    <property type="match status" value="1"/>
</dbReference>
<name>A0A6M4IS19_9BACT</name>
<evidence type="ECO:0000259" key="12">
    <source>
        <dbReference type="Pfam" id="PF07992"/>
    </source>
</evidence>
<dbReference type="InterPro" id="IPR002938">
    <property type="entry name" value="FAD-bd"/>
</dbReference>
<accession>A0A6M4IS19</accession>
<dbReference type="EMBL" id="CP053085">
    <property type="protein sequence ID" value="QJR35622.1"/>
    <property type="molecule type" value="Genomic_DNA"/>
</dbReference>
<dbReference type="AlphaFoldDB" id="A0A6M4IS19"/>
<protein>
    <recommendedName>
        <fullName evidence="10">Geranylgeranyl diphosphate reductase</fullName>
        <ecNumber evidence="2">1.3.1.83</ecNumber>
    </recommendedName>
    <alternativeName>
        <fullName evidence="8">Geranylgeranyl reductase</fullName>
    </alternativeName>
</protein>
<dbReference type="NCBIfam" id="TIGR02023">
    <property type="entry name" value="BchP-ChlP"/>
    <property type="match status" value="1"/>
</dbReference>
<evidence type="ECO:0000256" key="8">
    <source>
        <dbReference type="ARBA" id="ARBA00033069"/>
    </source>
</evidence>
<dbReference type="GO" id="GO:0071949">
    <property type="term" value="F:FAD binding"/>
    <property type="evidence" value="ECO:0007669"/>
    <property type="project" value="InterPro"/>
</dbReference>
<proteinExistence type="inferred from homology"/>
<evidence type="ECO:0000256" key="6">
    <source>
        <dbReference type="ARBA" id="ARBA00023171"/>
    </source>
</evidence>
<dbReference type="Pfam" id="PF01494">
    <property type="entry name" value="FAD_binding_3"/>
    <property type="match status" value="1"/>
</dbReference>
<dbReference type="InterPro" id="IPR010253">
    <property type="entry name" value="BchP_ChlP_pln/prok"/>
</dbReference>
<dbReference type="InterPro" id="IPR050407">
    <property type="entry name" value="Geranylgeranyl_reductase"/>
</dbReference>
<dbReference type="Gene3D" id="3.50.50.60">
    <property type="entry name" value="FAD/NAD(P)-binding domain"/>
    <property type="match status" value="1"/>
</dbReference>
<dbReference type="GO" id="GO:0102067">
    <property type="term" value="F:geranylgeranyl diphosphate reductase activity"/>
    <property type="evidence" value="ECO:0007669"/>
    <property type="project" value="UniProtKB-EC"/>
</dbReference>
<dbReference type="EC" id="1.3.1.83" evidence="2"/>
<keyword evidence="14" id="KW-1185">Reference proteome</keyword>
<comment type="catalytic activity">
    <reaction evidence="9">
        <text>phytyl diphosphate + 3 NADP(+) = geranylgeranyl diphosphate + 3 NADPH + 3 H(+)</text>
        <dbReference type="Rhea" id="RHEA:26229"/>
        <dbReference type="ChEBI" id="CHEBI:15378"/>
        <dbReference type="ChEBI" id="CHEBI:57533"/>
        <dbReference type="ChEBI" id="CHEBI:57783"/>
        <dbReference type="ChEBI" id="CHEBI:58349"/>
        <dbReference type="ChEBI" id="CHEBI:75434"/>
        <dbReference type="EC" id="1.3.1.83"/>
    </reaction>
</comment>
<dbReference type="InterPro" id="IPR036188">
    <property type="entry name" value="FAD/NAD-bd_sf"/>
</dbReference>
<keyword evidence="3" id="KW-0602">Photosynthesis</keyword>
<evidence type="ECO:0000256" key="2">
    <source>
        <dbReference type="ARBA" id="ARBA00012380"/>
    </source>
</evidence>
<dbReference type="InterPro" id="IPR011777">
    <property type="entry name" value="Geranylgeranyl_Rdtase_fam"/>
</dbReference>
<evidence type="ECO:0000256" key="9">
    <source>
        <dbReference type="ARBA" id="ARBA00047837"/>
    </source>
</evidence>
<keyword evidence="6" id="KW-0149">Chlorophyll biosynthesis</keyword>
<dbReference type="Pfam" id="PF07992">
    <property type="entry name" value="Pyr_redox_2"/>
    <property type="match status" value="1"/>
</dbReference>
<evidence type="ECO:0000313" key="13">
    <source>
        <dbReference type="EMBL" id="QJR35622.1"/>
    </source>
</evidence>